<organism evidence="3 4">
    <name type="scientific">Natronomicrosphaera hydrolytica</name>
    <dbReference type="NCBI Taxonomy" id="3242702"/>
    <lineage>
        <taxon>Bacteria</taxon>
        <taxon>Pseudomonadati</taxon>
        <taxon>Planctomycetota</taxon>
        <taxon>Phycisphaerae</taxon>
        <taxon>Phycisphaerales</taxon>
        <taxon>Phycisphaeraceae</taxon>
        <taxon>Natronomicrosphaera</taxon>
    </lineage>
</organism>
<dbReference type="Proteomes" id="UP001575105">
    <property type="component" value="Unassembled WGS sequence"/>
</dbReference>
<dbReference type="RefSeq" id="WP_425347154.1">
    <property type="nucleotide sequence ID" value="NZ_JBGUBD010000017.1"/>
</dbReference>
<dbReference type="InterPro" id="IPR019734">
    <property type="entry name" value="TPR_rpt"/>
</dbReference>
<dbReference type="SMART" id="SM00028">
    <property type="entry name" value="TPR"/>
    <property type="match status" value="4"/>
</dbReference>
<dbReference type="Gene3D" id="1.25.40.10">
    <property type="entry name" value="Tetratricopeptide repeat domain"/>
    <property type="match status" value="2"/>
</dbReference>
<dbReference type="SUPFAM" id="SSF48452">
    <property type="entry name" value="TPR-like"/>
    <property type="match status" value="2"/>
</dbReference>
<gene>
    <name evidence="3" type="ORF">ACERK3_18310</name>
</gene>
<evidence type="ECO:0000313" key="3">
    <source>
        <dbReference type="EMBL" id="MFA9480230.1"/>
    </source>
</evidence>
<feature type="region of interest" description="Disordered" evidence="2">
    <location>
        <begin position="228"/>
        <end position="247"/>
    </location>
</feature>
<dbReference type="PROSITE" id="PS50005">
    <property type="entry name" value="TPR"/>
    <property type="match status" value="1"/>
</dbReference>
<dbReference type="EMBL" id="JBGUBD010000017">
    <property type="protein sequence ID" value="MFA9480230.1"/>
    <property type="molecule type" value="Genomic_DNA"/>
</dbReference>
<feature type="repeat" description="TPR" evidence="1">
    <location>
        <begin position="398"/>
        <end position="431"/>
    </location>
</feature>
<comment type="caution">
    <text evidence="3">The sequence shown here is derived from an EMBL/GenBank/DDBJ whole genome shotgun (WGS) entry which is preliminary data.</text>
</comment>
<name>A0ABV4U9F0_9BACT</name>
<sequence length="499" mass="57745">MALNFFSQGKSDDAESGFKRDERKARRFFEHAQTVADARNYDYAIECYVNGLKHDPDNMSKHEALRDVSLRRKVSGGKPAGFTEKFKSGGPSPLDKMLHNEMLWAKDPLNVSLMQEVMKWAVEADEAEPDLHLAEVAYWVGGLAMDFNAQAKKPKKAVYIQIRDLFSRIQAFDKAVEACRHAIRLDQNNDKLLKDLKELEAENTMQMGGYSGEQKTEEGGFRRFVRDAEKQRDLETEDSARPGAALDETIKRRKAELEEDPQDVDKITKIVDLLLRKDEEAAENEAIQMLQQLWDQTSQSRYKMRIGDIRMKQFNRRQRKLRAALEQDPDDPDLKQKYEELRRKRLTFELQEYRERVKQYPTDMALRFELGRRLYQSGEVDEAIGAFQQSKADPKHRALSHEFLGSCYLHKGWFEEAVDTLRQGIEAHPADSDRVAMDMRYLLMDALEKSARKNNDAEQAREAQKLASQILQADINFRDIRDRMEGIRKLADELGAKTA</sequence>
<proteinExistence type="predicted"/>
<protein>
    <submittedName>
        <fullName evidence="3">Tetratricopeptide repeat protein</fullName>
    </submittedName>
</protein>
<dbReference type="InterPro" id="IPR011990">
    <property type="entry name" value="TPR-like_helical_dom_sf"/>
</dbReference>
<evidence type="ECO:0000256" key="1">
    <source>
        <dbReference type="PROSITE-ProRule" id="PRU00339"/>
    </source>
</evidence>
<keyword evidence="1" id="KW-0802">TPR repeat</keyword>
<accession>A0ABV4U9F0</accession>
<evidence type="ECO:0000313" key="4">
    <source>
        <dbReference type="Proteomes" id="UP001575105"/>
    </source>
</evidence>
<reference evidence="3 4" key="1">
    <citation type="submission" date="2024-08" db="EMBL/GenBank/DDBJ databases">
        <title>Whole-genome sequencing of halo(alkali)philic microorganisms from hypersaline lakes.</title>
        <authorList>
            <person name="Sorokin D.Y."/>
            <person name="Merkel A.Y."/>
            <person name="Messina E."/>
            <person name="Yakimov M."/>
        </authorList>
    </citation>
    <scope>NUCLEOTIDE SEQUENCE [LARGE SCALE GENOMIC DNA]</scope>
    <source>
        <strain evidence="3 4">AB-hyl4</strain>
    </source>
</reference>
<keyword evidence="4" id="KW-1185">Reference proteome</keyword>
<evidence type="ECO:0000256" key="2">
    <source>
        <dbReference type="SAM" id="MobiDB-lite"/>
    </source>
</evidence>
<feature type="compositionally biased region" description="Basic and acidic residues" evidence="2">
    <location>
        <begin position="228"/>
        <end position="240"/>
    </location>
</feature>
<dbReference type="Pfam" id="PF13432">
    <property type="entry name" value="TPR_16"/>
    <property type="match status" value="1"/>
</dbReference>